<dbReference type="InterPro" id="IPR012336">
    <property type="entry name" value="Thioredoxin-like_fold"/>
</dbReference>
<dbReference type="Gene3D" id="1.10.40.110">
    <property type="match status" value="1"/>
</dbReference>
<evidence type="ECO:0000313" key="3">
    <source>
        <dbReference type="EMBL" id="MXP28788.1"/>
    </source>
</evidence>
<sequence length="240" mass="26365">MTFWLRITAVLAAATLVASGPIAAQDGAQNWNTAVKVQDDGHILGNPDAPVKLVEFMSYTCSHCAEFLDDGEGAIRLAYVPSGKVSFEIRHLLRDPVDLTAAVLTQCGDPKKFIGNHDAILSKQEEWMKTARDTTQAQRSRWQFGTVAARMQAIASDLGFYDILEARGYTRPELNRCLSNEGKIKSLADTSQRDIQTYNLEGTPSFLINGKLVDAHNWATLQPELDKAVAAPEMASDKQP</sequence>
<dbReference type="Gene3D" id="3.40.30.10">
    <property type="entry name" value="Glutaredoxin"/>
    <property type="match status" value="1"/>
</dbReference>
<evidence type="ECO:0000259" key="2">
    <source>
        <dbReference type="Pfam" id="PF13462"/>
    </source>
</evidence>
<accession>A0A845APA4</accession>
<protein>
    <submittedName>
        <fullName evidence="3">Thioredoxin domain-containing protein</fullName>
    </submittedName>
</protein>
<dbReference type="AlphaFoldDB" id="A0A845APA4"/>
<dbReference type="EMBL" id="WTYA01000005">
    <property type="protein sequence ID" value="MXP28788.1"/>
    <property type="molecule type" value="Genomic_DNA"/>
</dbReference>
<dbReference type="Pfam" id="PF13462">
    <property type="entry name" value="Thioredoxin_4"/>
    <property type="match status" value="1"/>
</dbReference>
<keyword evidence="1" id="KW-0732">Signal</keyword>
<keyword evidence="4" id="KW-1185">Reference proteome</keyword>
<feature type="chain" id="PRO_5032575171" evidence="1">
    <location>
        <begin position="25"/>
        <end position="240"/>
    </location>
</feature>
<reference evidence="3 4" key="1">
    <citation type="submission" date="2019-12" db="EMBL/GenBank/DDBJ databases">
        <title>Genomic-based taxomic classification of the family Erythrobacteraceae.</title>
        <authorList>
            <person name="Xu L."/>
        </authorList>
    </citation>
    <scope>NUCLEOTIDE SEQUENCE [LARGE SCALE GENOMIC DNA]</scope>
    <source>
        <strain evidence="3 4">KEMB 9005-328</strain>
    </source>
</reference>
<feature type="signal peptide" evidence="1">
    <location>
        <begin position="1"/>
        <end position="24"/>
    </location>
</feature>
<dbReference type="OrthoDB" id="8478320at2"/>
<comment type="caution">
    <text evidence="3">The sequence shown here is derived from an EMBL/GenBank/DDBJ whole genome shotgun (WGS) entry which is preliminary data.</text>
</comment>
<dbReference type="InterPro" id="IPR036249">
    <property type="entry name" value="Thioredoxin-like_sf"/>
</dbReference>
<evidence type="ECO:0000256" key="1">
    <source>
        <dbReference type="SAM" id="SignalP"/>
    </source>
</evidence>
<proteinExistence type="predicted"/>
<organism evidence="3 4">
    <name type="scientific">Qipengyuania algicida</name>
    <dbReference type="NCBI Taxonomy" id="1836209"/>
    <lineage>
        <taxon>Bacteria</taxon>
        <taxon>Pseudomonadati</taxon>
        <taxon>Pseudomonadota</taxon>
        <taxon>Alphaproteobacteria</taxon>
        <taxon>Sphingomonadales</taxon>
        <taxon>Erythrobacteraceae</taxon>
        <taxon>Qipengyuania</taxon>
    </lineage>
</organism>
<gene>
    <name evidence="3" type="ORF">GRI58_08135</name>
</gene>
<dbReference type="RefSeq" id="WP_160753066.1">
    <property type="nucleotide sequence ID" value="NZ_WTYA01000005.1"/>
</dbReference>
<name>A0A845APA4_9SPHN</name>
<dbReference type="Proteomes" id="UP000439780">
    <property type="component" value="Unassembled WGS sequence"/>
</dbReference>
<evidence type="ECO:0000313" key="4">
    <source>
        <dbReference type="Proteomes" id="UP000439780"/>
    </source>
</evidence>
<dbReference type="SUPFAM" id="SSF52833">
    <property type="entry name" value="Thioredoxin-like"/>
    <property type="match status" value="1"/>
</dbReference>
<feature type="domain" description="Thioredoxin-like fold" evidence="2">
    <location>
        <begin position="40"/>
        <end position="226"/>
    </location>
</feature>